<protein>
    <submittedName>
        <fullName evidence="1">Uncharacterized protein</fullName>
    </submittedName>
</protein>
<dbReference type="AlphaFoldDB" id="A0A2G8RV00"/>
<proteinExistence type="predicted"/>
<evidence type="ECO:0000313" key="2">
    <source>
        <dbReference type="Proteomes" id="UP000230002"/>
    </source>
</evidence>
<dbReference type="Proteomes" id="UP000230002">
    <property type="component" value="Unassembled WGS sequence"/>
</dbReference>
<evidence type="ECO:0000313" key="1">
    <source>
        <dbReference type="EMBL" id="PIL25342.1"/>
    </source>
</evidence>
<dbReference type="OrthoDB" id="2741677at2759"/>
<keyword evidence="2" id="KW-1185">Reference proteome</keyword>
<gene>
    <name evidence="1" type="ORF">GSI_13231</name>
</gene>
<comment type="caution">
    <text evidence="1">The sequence shown here is derived from an EMBL/GenBank/DDBJ whole genome shotgun (WGS) entry which is preliminary data.</text>
</comment>
<reference evidence="1 2" key="1">
    <citation type="journal article" date="2015" name="Sci. Rep.">
        <title>Chromosome-level genome map provides insights into diverse defense mechanisms in the medicinal fungus Ganoderma sinense.</title>
        <authorList>
            <person name="Zhu Y."/>
            <person name="Xu J."/>
            <person name="Sun C."/>
            <person name="Zhou S."/>
            <person name="Xu H."/>
            <person name="Nelson D.R."/>
            <person name="Qian J."/>
            <person name="Song J."/>
            <person name="Luo H."/>
            <person name="Xiang L."/>
            <person name="Li Y."/>
            <person name="Xu Z."/>
            <person name="Ji A."/>
            <person name="Wang L."/>
            <person name="Lu S."/>
            <person name="Hayward A."/>
            <person name="Sun W."/>
            <person name="Li X."/>
            <person name="Schwartz D.C."/>
            <person name="Wang Y."/>
            <person name="Chen S."/>
        </authorList>
    </citation>
    <scope>NUCLEOTIDE SEQUENCE [LARGE SCALE GENOMIC DNA]</scope>
    <source>
        <strain evidence="1 2">ZZ0214-1</strain>
    </source>
</reference>
<accession>A0A2G8RV00</accession>
<organism evidence="1 2">
    <name type="scientific">Ganoderma sinense ZZ0214-1</name>
    <dbReference type="NCBI Taxonomy" id="1077348"/>
    <lineage>
        <taxon>Eukaryota</taxon>
        <taxon>Fungi</taxon>
        <taxon>Dikarya</taxon>
        <taxon>Basidiomycota</taxon>
        <taxon>Agaricomycotina</taxon>
        <taxon>Agaricomycetes</taxon>
        <taxon>Polyporales</taxon>
        <taxon>Polyporaceae</taxon>
        <taxon>Ganoderma</taxon>
    </lineage>
</organism>
<dbReference type="EMBL" id="AYKW01000056">
    <property type="protein sequence ID" value="PIL25342.1"/>
    <property type="molecule type" value="Genomic_DNA"/>
</dbReference>
<sequence length="239" mass="25805">MPTSCSSELFVACPTMINVHEWLMIHHTIASNSDCGAHKYHVFAVAEYPIFGSKSEYINTNIGIPLGPLAVEKSLSDRPYHATPRVTSLQFAGQIDIRECATRISQVTVNVKYPLLASVKAGTYKGDLHCGCGINMAIGVPEVYGTLRFWVQGGDACHPTAWLWVEFDLHVFDVEYKGKFAVLPIPRWFPSPDKLIEGVAAPSAVAAIASPSISVHNETNNITNIVAPTVAVAAIAGAE</sequence>
<name>A0A2G8RV00_9APHY</name>